<evidence type="ECO:0000256" key="1">
    <source>
        <dbReference type="ARBA" id="ARBA00000822"/>
    </source>
</evidence>
<dbReference type="GeneID" id="19466966"/>
<dbReference type="Pfam" id="PF00704">
    <property type="entry name" value="Glyco_hydro_18"/>
    <property type="match status" value="1"/>
</dbReference>
<sequence length="537" mass="57713">MLSIPSLSLLSSFLFCIEWVRAGFDPAASNNVADKIPTAKEMDLCLSKDFLIIAQLNIIPIAFLTTLHNPSINLANSEGGCTAIPGSSLLYCSQVEEDIQTCQKQYGKTILLSIGGANYIDGGFPSPEAAVAAANNIWSIFGPKTVGSTASRPFGNAAVDGFDFDFEMTCPNMVAFANQLRKSMDACTAGGEKKFYLTTTPQCPYPDGNVGPMLAGAVYFDAIFIQFFNNECGLPSYVPGSTTQTIFNFETWDKWAKTESLNKNVKIFLGIPGSSTAAGSGYMSGGSLEAIIGYTKTFSSFGGVMIWDMSQVFANNGFLNGVTKCLSLPAGPGTTMVTSVKPASTQMEEMMPPYSSQAPSSSVVPVHDTMSVEHQTSTGTMTRTTTHEEQPKPTSAIPTQTNTQTSTNTSTVFETIDNVPHYLPPDKPTETASNEEYHGTSSTSTYTQTRTYTQTSMETQTKTTKSTPEYLVPSSSTESTTNVPQYPPIQTLSTAEQLTHPATNALQYTPHSSPPQGTKSVDPYTPIQISNTDEQHT</sequence>
<dbReference type="InterPro" id="IPR050542">
    <property type="entry name" value="Glycosyl_Hydrlase18_Chitinase"/>
</dbReference>
<dbReference type="OMA" id="GTTCFAY"/>
<accession>S3D4T9</accession>
<evidence type="ECO:0000256" key="5">
    <source>
        <dbReference type="ARBA" id="ARBA00023277"/>
    </source>
</evidence>
<dbReference type="PROSITE" id="PS01095">
    <property type="entry name" value="GH18_1"/>
    <property type="match status" value="1"/>
</dbReference>
<dbReference type="HOGENOM" id="CLU_007818_1_1_1"/>
<evidence type="ECO:0000256" key="3">
    <source>
        <dbReference type="ARBA" id="ARBA00022801"/>
    </source>
</evidence>
<feature type="compositionally biased region" description="Polar residues" evidence="10">
    <location>
        <begin position="505"/>
        <end position="519"/>
    </location>
</feature>
<dbReference type="SUPFAM" id="SSF51445">
    <property type="entry name" value="(Trans)glycosidases"/>
    <property type="match status" value="1"/>
</dbReference>
<feature type="compositionally biased region" description="Polar residues" evidence="10">
    <location>
        <begin position="527"/>
        <end position="537"/>
    </location>
</feature>
<keyword evidence="11" id="KW-0732">Signal</keyword>
<dbReference type="Proteomes" id="UP000016922">
    <property type="component" value="Unassembled WGS sequence"/>
</dbReference>
<evidence type="ECO:0000256" key="6">
    <source>
        <dbReference type="ARBA" id="ARBA00023295"/>
    </source>
</evidence>
<evidence type="ECO:0000256" key="10">
    <source>
        <dbReference type="SAM" id="MobiDB-lite"/>
    </source>
</evidence>
<dbReference type="InterPro" id="IPR001223">
    <property type="entry name" value="Glyco_hydro18_cat"/>
</dbReference>
<evidence type="ECO:0000256" key="4">
    <source>
        <dbReference type="ARBA" id="ARBA00023024"/>
    </source>
</evidence>
<feature type="compositionally biased region" description="Polar residues" evidence="10">
    <location>
        <begin position="473"/>
        <end position="487"/>
    </location>
</feature>
<dbReference type="OrthoDB" id="6020543at2759"/>
<dbReference type="EMBL" id="KE145359">
    <property type="protein sequence ID" value="EPE32780.1"/>
    <property type="molecule type" value="Genomic_DNA"/>
</dbReference>
<dbReference type="GO" id="GO:0008843">
    <property type="term" value="F:endochitinase activity"/>
    <property type="evidence" value="ECO:0007669"/>
    <property type="project" value="UniProtKB-EC"/>
</dbReference>
<dbReference type="InterPro" id="IPR001579">
    <property type="entry name" value="Glyco_hydro_18_chit_AS"/>
</dbReference>
<keyword evidence="6 8" id="KW-0326">Glycosidase</keyword>
<keyword evidence="3 8" id="KW-0378">Hydrolase</keyword>
<feature type="region of interest" description="Disordered" evidence="10">
    <location>
        <begin position="374"/>
        <end position="406"/>
    </location>
</feature>
<dbReference type="InterPro" id="IPR017853">
    <property type="entry name" value="GH"/>
</dbReference>
<dbReference type="EC" id="3.2.1.14" evidence="2"/>
<feature type="domain" description="GH18" evidence="12">
    <location>
        <begin position="29"/>
        <end position="329"/>
    </location>
</feature>
<comment type="catalytic activity">
    <reaction evidence="1">
        <text>Random endo-hydrolysis of N-acetyl-beta-D-glucosaminide (1-&gt;4)-beta-linkages in chitin and chitodextrins.</text>
        <dbReference type="EC" id="3.2.1.14"/>
    </reaction>
</comment>
<proteinExistence type="inferred from homology"/>
<keyword evidence="14" id="KW-1185">Reference proteome</keyword>
<evidence type="ECO:0000256" key="7">
    <source>
        <dbReference type="ARBA" id="ARBA00023326"/>
    </source>
</evidence>
<dbReference type="RefSeq" id="XP_008080792.1">
    <property type="nucleotide sequence ID" value="XM_008082601.1"/>
</dbReference>
<keyword evidence="4" id="KW-0146">Chitin degradation</keyword>
<feature type="compositionally biased region" description="Low complexity" evidence="10">
    <location>
        <begin position="440"/>
        <end position="467"/>
    </location>
</feature>
<feature type="region of interest" description="Disordered" evidence="10">
    <location>
        <begin position="418"/>
        <end position="487"/>
    </location>
</feature>
<evidence type="ECO:0000256" key="8">
    <source>
        <dbReference type="RuleBase" id="RU000489"/>
    </source>
</evidence>
<dbReference type="PROSITE" id="PS51910">
    <property type="entry name" value="GH18_2"/>
    <property type="match status" value="1"/>
</dbReference>
<name>S3D4T9_GLAL2</name>
<organism evidence="13 14">
    <name type="scientific">Glarea lozoyensis (strain ATCC 20868 / MF5171)</name>
    <dbReference type="NCBI Taxonomy" id="1116229"/>
    <lineage>
        <taxon>Eukaryota</taxon>
        <taxon>Fungi</taxon>
        <taxon>Dikarya</taxon>
        <taxon>Ascomycota</taxon>
        <taxon>Pezizomycotina</taxon>
        <taxon>Leotiomycetes</taxon>
        <taxon>Helotiales</taxon>
        <taxon>Helotiaceae</taxon>
        <taxon>Glarea</taxon>
    </lineage>
</organism>
<protein>
    <recommendedName>
        <fullName evidence="2">chitinase</fullName>
        <ecNumber evidence="2">3.2.1.14</ecNumber>
    </recommendedName>
</protein>
<reference evidence="13 14" key="1">
    <citation type="journal article" date="2013" name="BMC Genomics">
        <title>Genomics-driven discovery of the pneumocandin biosynthetic gene cluster in the fungus Glarea lozoyensis.</title>
        <authorList>
            <person name="Chen L."/>
            <person name="Yue Q."/>
            <person name="Zhang X."/>
            <person name="Xiang M."/>
            <person name="Wang C."/>
            <person name="Li S."/>
            <person name="Che Y."/>
            <person name="Ortiz-Lopez F.J."/>
            <person name="Bills G.F."/>
            <person name="Liu X."/>
            <person name="An Z."/>
        </authorList>
    </citation>
    <scope>NUCLEOTIDE SEQUENCE [LARGE SCALE GENOMIC DNA]</scope>
    <source>
        <strain evidence="14">ATCC 20868 / MF5171</strain>
    </source>
</reference>
<evidence type="ECO:0000259" key="12">
    <source>
        <dbReference type="PROSITE" id="PS51910"/>
    </source>
</evidence>
<comment type="similarity">
    <text evidence="9">Belongs to the glycosyl hydrolase 18 family.</text>
</comment>
<evidence type="ECO:0000256" key="2">
    <source>
        <dbReference type="ARBA" id="ARBA00012729"/>
    </source>
</evidence>
<gene>
    <name evidence="13" type="ORF">GLAREA_07914</name>
</gene>
<dbReference type="PANTHER" id="PTHR45708:SF49">
    <property type="entry name" value="ENDOCHITINASE"/>
    <property type="match status" value="1"/>
</dbReference>
<evidence type="ECO:0000313" key="14">
    <source>
        <dbReference type="Proteomes" id="UP000016922"/>
    </source>
</evidence>
<dbReference type="PANTHER" id="PTHR45708">
    <property type="entry name" value="ENDOCHITINASE"/>
    <property type="match status" value="1"/>
</dbReference>
<feature type="region of interest" description="Disordered" evidence="10">
    <location>
        <begin position="505"/>
        <end position="537"/>
    </location>
</feature>
<feature type="signal peptide" evidence="11">
    <location>
        <begin position="1"/>
        <end position="22"/>
    </location>
</feature>
<dbReference type="STRING" id="1116229.S3D4T9"/>
<dbReference type="GO" id="GO:0000272">
    <property type="term" value="P:polysaccharide catabolic process"/>
    <property type="evidence" value="ECO:0007669"/>
    <property type="project" value="UniProtKB-KW"/>
</dbReference>
<dbReference type="eggNOG" id="KOG4701">
    <property type="taxonomic scope" value="Eukaryota"/>
</dbReference>
<dbReference type="GO" id="GO:0006032">
    <property type="term" value="P:chitin catabolic process"/>
    <property type="evidence" value="ECO:0007669"/>
    <property type="project" value="UniProtKB-KW"/>
</dbReference>
<evidence type="ECO:0000256" key="9">
    <source>
        <dbReference type="RuleBase" id="RU004453"/>
    </source>
</evidence>
<evidence type="ECO:0000256" key="11">
    <source>
        <dbReference type="SAM" id="SignalP"/>
    </source>
</evidence>
<keyword evidence="7" id="KW-0624">Polysaccharide degradation</keyword>
<dbReference type="AlphaFoldDB" id="S3D4T9"/>
<dbReference type="GO" id="GO:0005576">
    <property type="term" value="C:extracellular region"/>
    <property type="evidence" value="ECO:0007669"/>
    <property type="project" value="TreeGrafter"/>
</dbReference>
<keyword evidence="5" id="KW-0119">Carbohydrate metabolism</keyword>
<dbReference type="Gene3D" id="3.20.20.80">
    <property type="entry name" value="Glycosidases"/>
    <property type="match status" value="1"/>
</dbReference>
<evidence type="ECO:0000313" key="13">
    <source>
        <dbReference type="EMBL" id="EPE32780.1"/>
    </source>
</evidence>
<dbReference type="KEGG" id="glz:GLAREA_07914"/>
<feature type="chain" id="PRO_5004507791" description="chitinase" evidence="11">
    <location>
        <begin position="23"/>
        <end position="537"/>
    </location>
</feature>